<accession>A0A2M8WR60</accession>
<gene>
    <name evidence="2" type="ORF">CLV34_1963</name>
</gene>
<dbReference type="OrthoDB" id="9043248at2"/>
<dbReference type="GO" id="GO:0004553">
    <property type="term" value="F:hydrolase activity, hydrolyzing O-glycosyl compounds"/>
    <property type="evidence" value="ECO:0007669"/>
    <property type="project" value="InterPro"/>
</dbReference>
<reference evidence="2 3" key="1">
    <citation type="submission" date="2017-11" db="EMBL/GenBank/DDBJ databases">
        <title>Genomic Encyclopedia of Archaeal and Bacterial Type Strains, Phase II (KMG-II): From Individual Species to Whole Genera.</title>
        <authorList>
            <person name="Goeker M."/>
        </authorList>
    </citation>
    <scope>NUCLEOTIDE SEQUENCE [LARGE SCALE GENOMIC DNA]</scope>
    <source>
        <strain evidence="2 3">DSM 22413</strain>
    </source>
</reference>
<sequence>MHLSPGRTHVLQSLPHHDGSATYVPPGVPRLGDVVPVRLRVPRTPDAPVPAEVRVRVVQDGDPRVLPVRPDRTTADESWFVAEVPVHNPVTSYRFFLGDPARGTATRDCPATVPRHVWRLA</sequence>
<name>A0A2M8WR60_9MICO</name>
<dbReference type="InterPro" id="IPR004185">
    <property type="entry name" value="Glyco_hydro_13_lg-like_dom"/>
</dbReference>
<dbReference type="CDD" id="cd02857">
    <property type="entry name" value="E_set_CDase_PDE_N"/>
    <property type="match status" value="1"/>
</dbReference>
<organism evidence="2 3">
    <name type="scientific">Luteimicrobium subarcticum</name>
    <dbReference type="NCBI Taxonomy" id="620910"/>
    <lineage>
        <taxon>Bacteria</taxon>
        <taxon>Bacillati</taxon>
        <taxon>Actinomycetota</taxon>
        <taxon>Actinomycetes</taxon>
        <taxon>Micrococcales</taxon>
        <taxon>Luteimicrobium</taxon>
    </lineage>
</organism>
<evidence type="ECO:0000313" key="3">
    <source>
        <dbReference type="Proteomes" id="UP000231586"/>
    </source>
</evidence>
<evidence type="ECO:0000313" key="2">
    <source>
        <dbReference type="EMBL" id="PJI93394.1"/>
    </source>
</evidence>
<protein>
    <submittedName>
        <fullName evidence="2">Uncharacterized protein</fullName>
    </submittedName>
</protein>
<evidence type="ECO:0000256" key="1">
    <source>
        <dbReference type="SAM" id="MobiDB-lite"/>
    </source>
</evidence>
<dbReference type="Proteomes" id="UP000231586">
    <property type="component" value="Unassembled WGS sequence"/>
</dbReference>
<comment type="caution">
    <text evidence="2">The sequence shown here is derived from an EMBL/GenBank/DDBJ whole genome shotgun (WGS) entry which is preliminary data.</text>
</comment>
<keyword evidence="3" id="KW-1185">Reference proteome</keyword>
<dbReference type="EMBL" id="PGTZ01000008">
    <property type="protein sequence ID" value="PJI93394.1"/>
    <property type="molecule type" value="Genomic_DNA"/>
</dbReference>
<dbReference type="RefSeq" id="WP_100350092.1">
    <property type="nucleotide sequence ID" value="NZ_PGTZ01000008.1"/>
</dbReference>
<proteinExistence type="predicted"/>
<dbReference type="GO" id="GO:0005975">
    <property type="term" value="P:carbohydrate metabolic process"/>
    <property type="evidence" value="ECO:0007669"/>
    <property type="project" value="InterPro"/>
</dbReference>
<dbReference type="AlphaFoldDB" id="A0A2M8WR60"/>
<feature type="region of interest" description="Disordered" evidence="1">
    <location>
        <begin position="1"/>
        <end position="27"/>
    </location>
</feature>